<protein>
    <submittedName>
        <fullName evidence="2">Uncharacterized protein</fullName>
    </submittedName>
</protein>
<feature type="transmembrane region" description="Helical" evidence="1">
    <location>
        <begin position="15"/>
        <end position="34"/>
    </location>
</feature>
<evidence type="ECO:0000313" key="4">
    <source>
        <dbReference type="Proteomes" id="UP000183760"/>
    </source>
</evidence>
<sequence length="155" mass="16545">MSFLWFTLKAYLFDVLYSYAVGLIFVAFALAASARSRKAVRGHDGESASSEAARQTENVVITSVLFILCSVQGLILAGAVKASLETRPEAWWLLWYVVGFGAALPAGLSAVQRDKDNATSQGLCYLGAAGSYLAACLWPGLIPALLLKVSRLLAV</sequence>
<keyword evidence="1" id="KW-0812">Transmembrane</keyword>
<feature type="transmembrane region" description="Helical" evidence="1">
    <location>
        <begin position="123"/>
        <end position="146"/>
    </location>
</feature>
<evidence type="ECO:0000313" key="2">
    <source>
        <dbReference type="EMBL" id="GEN06685.1"/>
    </source>
</evidence>
<accession>A0A511SXP5</accession>
<dbReference type="EMBL" id="FOIB01000004">
    <property type="protein sequence ID" value="SEU06570.1"/>
    <property type="molecule type" value="Genomic_DNA"/>
</dbReference>
<dbReference type="Proteomes" id="UP000321514">
    <property type="component" value="Unassembled WGS sequence"/>
</dbReference>
<name>A0A511SXP5_MYXFU</name>
<dbReference type="RefSeq" id="WP_074954272.1">
    <property type="nucleotide sequence ID" value="NZ_BJXR01000017.1"/>
</dbReference>
<feature type="transmembrane region" description="Helical" evidence="1">
    <location>
        <begin position="59"/>
        <end position="80"/>
    </location>
</feature>
<comment type="caution">
    <text evidence="2">The sequence shown here is derived from an EMBL/GenBank/DDBJ whole genome shotgun (WGS) entry which is preliminary data.</text>
</comment>
<keyword evidence="4" id="KW-1185">Reference proteome</keyword>
<organism evidence="2 5">
    <name type="scientific">Myxococcus fulvus</name>
    <dbReference type="NCBI Taxonomy" id="33"/>
    <lineage>
        <taxon>Bacteria</taxon>
        <taxon>Pseudomonadati</taxon>
        <taxon>Myxococcota</taxon>
        <taxon>Myxococcia</taxon>
        <taxon>Myxococcales</taxon>
        <taxon>Cystobacterineae</taxon>
        <taxon>Myxococcaceae</taxon>
        <taxon>Myxococcus</taxon>
    </lineage>
</organism>
<dbReference type="EMBL" id="BJXR01000017">
    <property type="protein sequence ID" value="GEN06685.1"/>
    <property type="molecule type" value="Genomic_DNA"/>
</dbReference>
<evidence type="ECO:0000313" key="3">
    <source>
        <dbReference type="EMBL" id="SEU06570.1"/>
    </source>
</evidence>
<evidence type="ECO:0000313" key="5">
    <source>
        <dbReference type="Proteomes" id="UP000321514"/>
    </source>
</evidence>
<evidence type="ECO:0000256" key="1">
    <source>
        <dbReference type="SAM" id="Phobius"/>
    </source>
</evidence>
<proteinExistence type="predicted"/>
<dbReference type="Proteomes" id="UP000183760">
    <property type="component" value="Unassembled WGS sequence"/>
</dbReference>
<keyword evidence="1" id="KW-0472">Membrane</keyword>
<keyword evidence="1" id="KW-1133">Transmembrane helix</keyword>
<reference evidence="2 5" key="2">
    <citation type="submission" date="2019-07" db="EMBL/GenBank/DDBJ databases">
        <title>Whole genome shotgun sequence of Myxococcus fulvus NBRC 100333.</title>
        <authorList>
            <person name="Hosoyama A."/>
            <person name="Uohara A."/>
            <person name="Ohji S."/>
            <person name="Ichikawa N."/>
        </authorList>
    </citation>
    <scope>NUCLEOTIDE SEQUENCE [LARGE SCALE GENOMIC DNA]</scope>
    <source>
        <strain evidence="2 5">NBRC 100333</strain>
    </source>
</reference>
<gene>
    <name evidence="2" type="ORF">MFU01_17220</name>
    <name evidence="3" type="ORF">SAMN05443572_104684</name>
</gene>
<reference evidence="3 4" key="1">
    <citation type="submission" date="2016-10" db="EMBL/GenBank/DDBJ databases">
        <authorList>
            <person name="Varghese N."/>
            <person name="Submissions S."/>
        </authorList>
    </citation>
    <scope>NUCLEOTIDE SEQUENCE [LARGE SCALE GENOMIC DNA]</scope>
    <source>
        <strain evidence="3 4">DSM 16525</strain>
    </source>
</reference>
<feature type="transmembrane region" description="Helical" evidence="1">
    <location>
        <begin position="92"/>
        <end position="111"/>
    </location>
</feature>
<dbReference type="AlphaFoldDB" id="A0A511SXP5"/>